<reference evidence="3" key="1">
    <citation type="submission" date="2022-10" db="EMBL/GenBank/DDBJ databases">
        <title>Hoeflea sp. J2-29, isolated from marine algae.</title>
        <authorList>
            <person name="Kristyanto S."/>
            <person name="Kim J.M."/>
            <person name="Jeon C.O."/>
        </authorList>
    </citation>
    <scope>NUCLEOTIDE SEQUENCE</scope>
    <source>
        <strain evidence="3">J2-29</strain>
    </source>
</reference>
<feature type="region of interest" description="Disordered" evidence="1">
    <location>
        <begin position="115"/>
        <end position="139"/>
    </location>
</feature>
<comment type="caution">
    <text evidence="3">The sequence shown here is derived from an EMBL/GenBank/DDBJ whole genome shotgun (WGS) entry which is preliminary data.</text>
</comment>
<evidence type="ECO:0000313" key="4">
    <source>
        <dbReference type="Proteomes" id="UP001081283"/>
    </source>
</evidence>
<keyword evidence="4" id="KW-1185">Reference proteome</keyword>
<feature type="domain" description="DUF4123" evidence="2">
    <location>
        <begin position="22"/>
        <end position="116"/>
    </location>
</feature>
<evidence type="ECO:0000313" key="3">
    <source>
        <dbReference type="EMBL" id="MCY0095197.1"/>
    </source>
</evidence>
<name>A0ABT3YH17_9HYPH</name>
<dbReference type="Proteomes" id="UP001081283">
    <property type="component" value="Unassembled WGS sequence"/>
</dbReference>
<organism evidence="3 4">
    <name type="scientific">Hoeflea ulvae</name>
    <dbReference type="NCBI Taxonomy" id="2983764"/>
    <lineage>
        <taxon>Bacteria</taxon>
        <taxon>Pseudomonadati</taxon>
        <taxon>Pseudomonadota</taxon>
        <taxon>Alphaproteobacteria</taxon>
        <taxon>Hyphomicrobiales</taxon>
        <taxon>Rhizobiaceae</taxon>
        <taxon>Hoeflea</taxon>
    </lineage>
</organism>
<evidence type="ECO:0000256" key="1">
    <source>
        <dbReference type="SAM" id="MobiDB-lite"/>
    </source>
</evidence>
<proteinExistence type="predicted"/>
<gene>
    <name evidence="3" type="ORF">OEG82_14360</name>
</gene>
<dbReference type="EMBL" id="JAOVZQ010000001">
    <property type="protein sequence ID" value="MCY0095197.1"/>
    <property type="molecule type" value="Genomic_DNA"/>
</dbReference>
<dbReference type="InterPro" id="IPR025391">
    <property type="entry name" value="DUF4123"/>
</dbReference>
<sequence length="346" mass="38900">MPGTDTTEELIEILDGIEGRRYAVVDAAHFDNLQDLLTDAGLPFHPLYLDEKDPSPDTEIAGPHLVELPSRSSARKLIALADNKPAIVWWVWPEHGEATTDEIYRHLRRLNVAEIPGKPKDPDTTGDDDETKSTEGAASAEAAIHAGDHENHSNHTHDDNEPVAPPDSYNIVIFRHSDPRVMAMLLPLLDAAQVSRLFGDAEAIVIDQDKVASFPRPRQLPLKPRGLLRILPEQYGTLDKRNQSRNDDFIAKYLQRVLPEATHELSRDQLYEMVRQAEANRRSLGIRSQKSAAKWAYLEMFTGGRILQQDGVRRYMTNGEHTPDRKVDLMMRSLSAAYRQIGKTGP</sequence>
<dbReference type="RefSeq" id="WP_267613091.1">
    <property type="nucleotide sequence ID" value="NZ_JAOVZQ010000001.1"/>
</dbReference>
<protein>
    <submittedName>
        <fullName evidence="3">DUF4123 domain-containing protein</fullName>
    </submittedName>
</protein>
<evidence type="ECO:0000259" key="2">
    <source>
        <dbReference type="Pfam" id="PF13503"/>
    </source>
</evidence>
<accession>A0ABT3YH17</accession>
<dbReference type="Pfam" id="PF13503">
    <property type="entry name" value="DUF4123"/>
    <property type="match status" value="1"/>
</dbReference>